<dbReference type="InterPro" id="IPR051922">
    <property type="entry name" value="Bact_Sporulation_Assoc"/>
</dbReference>
<evidence type="ECO:0000256" key="1">
    <source>
        <dbReference type="SAM" id="Phobius"/>
    </source>
</evidence>
<feature type="domain" description="Sporulation stage II protein D amidase enhancer LytB N-terminal" evidence="2">
    <location>
        <begin position="87"/>
        <end position="191"/>
    </location>
</feature>
<dbReference type="Proteomes" id="UP000028542">
    <property type="component" value="Unassembled WGS sequence"/>
</dbReference>
<dbReference type="eggNOG" id="COG2385">
    <property type="taxonomic scope" value="Bacteria"/>
</dbReference>
<dbReference type="InterPro" id="IPR014225">
    <property type="entry name" value="Spore_II_D_firmicutes"/>
</dbReference>
<dbReference type="InterPro" id="IPR013693">
    <property type="entry name" value="SpoIID/LytB_N"/>
</dbReference>
<accession>A0A084J7T3</accession>
<keyword evidence="1" id="KW-0812">Transmembrane</keyword>
<evidence type="ECO:0000313" key="3">
    <source>
        <dbReference type="EMBL" id="KEZ85017.1"/>
    </source>
</evidence>
<feature type="transmembrane region" description="Helical" evidence="1">
    <location>
        <begin position="12"/>
        <end position="35"/>
    </location>
</feature>
<keyword evidence="1" id="KW-1133">Transmembrane helix</keyword>
<organism evidence="3 4">
    <name type="scientific">Clostridium sulfidigenes</name>
    <dbReference type="NCBI Taxonomy" id="318464"/>
    <lineage>
        <taxon>Bacteria</taxon>
        <taxon>Bacillati</taxon>
        <taxon>Bacillota</taxon>
        <taxon>Clostridia</taxon>
        <taxon>Eubacteriales</taxon>
        <taxon>Clostridiaceae</taxon>
        <taxon>Clostridium</taxon>
    </lineage>
</organism>
<dbReference type="STRING" id="318464.IO99_17265"/>
<dbReference type="EMBL" id="JPMD01000049">
    <property type="protein sequence ID" value="KEZ85017.1"/>
    <property type="molecule type" value="Genomic_DNA"/>
</dbReference>
<dbReference type="InterPro" id="IPR013486">
    <property type="entry name" value="SpoIID/LytB"/>
</dbReference>
<dbReference type="NCBIfam" id="TIGR02669">
    <property type="entry name" value="SpoIID_LytB"/>
    <property type="match status" value="1"/>
</dbReference>
<reference evidence="3 4" key="1">
    <citation type="submission" date="2014-07" db="EMBL/GenBank/DDBJ databases">
        <title>Draft genome of Clostridium sulfidigenes 113A isolated from sediments associated with methane hydrate from Krishna Godavari basin.</title>
        <authorList>
            <person name="Honkalas V.S."/>
            <person name="Dabir A.P."/>
            <person name="Arora P."/>
            <person name="Dhakephalkar P.K."/>
        </authorList>
    </citation>
    <scope>NUCLEOTIDE SEQUENCE [LARGE SCALE GENOMIC DNA]</scope>
    <source>
        <strain evidence="3 4">113A</strain>
    </source>
</reference>
<keyword evidence="4" id="KW-1185">Reference proteome</keyword>
<keyword evidence="1" id="KW-0472">Membrane</keyword>
<dbReference type="Pfam" id="PF08486">
    <property type="entry name" value="SpoIID"/>
    <property type="match status" value="1"/>
</dbReference>
<dbReference type="PANTHER" id="PTHR30032">
    <property type="entry name" value="N-ACETYLMURAMOYL-L-ALANINE AMIDASE-RELATED"/>
    <property type="match status" value="1"/>
</dbReference>
<dbReference type="NCBIfam" id="TIGR02870">
    <property type="entry name" value="spore_II_D"/>
    <property type="match status" value="1"/>
</dbReference>
<protein>
    <submittedName>
        <fullName evidence="3">Sporulation protein</fullName>
    </submittedName>
</protein>
<proteinExistence type="predicted"/>
<comment type="caution">
    <text evidence="3">The sequence shown here is derived from an EMBL/GenBank/DDBJ whole genome shotgun (WGS) entry which is preliminary data.</text>
</comment>
<dbReference type="AlphaFoldDB" id="A0A084J7T3"/>
<dbReference type="GO" id="GO:0030288">
    <property type="term" value="C:outer membrane-bounded periplasmic space"/>
    <property type="evidence" value="ECO:0007669"/>
    <property type="project" value="TreeGrafter"/>
</dbReference>
<gene>
    <name evidence="3" type="ORF">IO99_17265</name>
</gene>
<evidence type="ECO:0000313" key="4">
    <source>
        <dbReference type="Proteomes" id="UP000028542"/>
    </source>
</evidence>
<name>A0A084J7T3_9CLOT</name>
<evidence type="ECO:0000259" key="2">
    <source>
        <dbReference type="Pfam" id="PF08486"/>
    </source>
</evidence>
<dbReference type="PANTHER" id="PTHR30032:SF4">
    <property type="entry name" value="AMIDASE ENHANCER"/>
    <property type="match status" value="1"/>
</dbReference>
<sequence>MKINFNYDKAIVIIKPILMVAIYSAVLLGFLILSYKLILGEGGNMGKKGNDSSQAIEVMQSKNKGEKSNKGTSFKLDVDTIKVYLTKENRIIEVPLEEYIKGVVCSEMPLNFNKEALKAQAIAARTYTLAHTKAVSSGCANGRGADLCDTVHCQVYTPKEVKIAQLGIGGENKWKLVEDVVNETGGQVLTYNNELVLGAYYFSTSSGKTENVEDVFSTALPYLRSVESLGEDIAPRYKSTETIDINRFAQVVNSSYSNANLSPANLQDHIKINNYTDGGSVKEITLGNVTISGVKFRQLFGLNSANFSLEFLNNQVAINCNGFGHGVGMSQWGANVMASQGKSCEEILKHYYTGIEIKNINEN</sequence>
<dbReference type="GO" id="GO:0030435">
    <property type="term" value="P:sporulation resulting in formation of a cellular spore"/>
    <property type="evidence" value="ECO:0007669"/>
    <property type="project" value="InterPro"/>
</dbReference>